<protein>
    <submittedName>
        <fullName evidence="6">Alcohol dehydrogenase</fullName>
    </submittedName>
</protein>
<comment type="similarity">
    <text evidence="1">Belongs to the iron-containing alcohol dehydrogenase family.</text>
</comment>
<evidence type="ECO:0000259" key="4">
    <source>
        <dbReference type="Pfam" id="PF00465"/>
    </source>
</evidence>
<feature type="domain" description="Alcohol dehydrogenase iron-type/glycerol dehydrogenase GldA" evidence="4">
    <location>
        <begin position="13"/>
        <end position="178"/>
    </location>
</feature>
<name>A0ABR5AM73_9BACL</name>
<evidence type="ECO:0000256" key="1">
    <source>
        <dbReference type="ARBA" id="ARBA00007358"/>
    </source>
</evidence>
<dbReference type="Gene3D" id="1.20.1090.10">
    <property type="entry name" value="Dehydroquinate synthase-like - alpha domain"/>
    <property type="match status" value="1"/>
</dbReference>
<dbReference type="InterPro" id="IPR001670">
    <property type="entry name" value="ADH_Fe/GldA"/>
</dbReference>
<feature type="domain" description="Fe-containing alcohol dehydrogenase-like C-terminal" evidence="5">
    <location>
        <begin position="189"/>
        <end position="389"/>
    </location>
</feature>
<dbReference type="InterPro" id="IPR018211">
    <property type="entry name" value="ADH_Fe_CS"/>
</dbReference>
<dbReference type="PROSITE" id="PS00913">
    <property type="entry name" value="ADH_IRON_1"/>
    <property type="match status" value="1"/>
</dbReference>
<dbReference type="SUPFAM" id="SSF56796">
    <property type="entry name" value="Dehydroquinate synthase-like"/>
    <property type="match status" value="1"/>
</dbReference>
<dbReference type="Gene3D" id="3.40.50.1970">
    <property type="match status" value="1"/>
</dbReference>
<accession>A0ABR5AM73</accession>
<dbReference type="PROSITE" id="PS00060">
    <property type="entry name" value="ADH_IRON_2"/>
    <property type="match status" value="1"/>
</dbReference>
<dbReference type="RefSeq" id="WP_041046484.1">
    <property type="nucleotide sequence ID" value="NZ_JXAK01000007.1"/>
</dbReference>
<keyword evidence="2" id="KW-0560">Oxidoreductase</keyword>
<evidence type="ECO:0000259" key="5">
    <source>
        <dbReference type="Pfam" id="PF25137"/>
    </source>
</evidence>
<dbReference type="CDD" id="cd08551">
    <property type="entry name" value="Fe-ADH"/>
    <property type="match status" value="1"/>
</dbReference>
<comment type="caution">
    <text evidence="6">The sequence shown here is derived from an EMBL/GenBank/DDBJ whole genome shotgun (WGS) entry which is preliminary data.</text>
</comment>
<proteinExistence type="inferred from homology"/>
<sequence length="398" mass="41832">MAVSRHAFVPVCCFGPGAVNQLASEVGNFAPDSVLVVADPVLRRLGVLERLAAPLLETGVSVELFTDLEPEPSLELAERLVGHVRSTSCQLVIGVGGGSALDLAKLAAVIAGNEGGVADYLNLTGTRRPARKGLPKILIPTTSGTGSEVTNISVVSLNNTKDVVAHDYLLADIAIVDPELTMTLPPRVTAATGMDALTHAIEAYLSVQASAMSDGLALQAIRLIGRSLLRAVRDGNDLAARSGMSEASLLAGSAFFMAGVGGVHALAYPLGGQFHLPHGEANAVLLPYVIHHIRRAAPERLDAIVDALGGEFDKRQHPAFEPDPGLTCARRLHALVQTLQLPSRLTDFGIPDSALDALADDAVKQTRLLSRSPMPLARDNIRCIYEAAFRGIGLDGEP</sequence>
<dbReference type="EMBL" id="JXAK01000007">
    <property type="protein sequence ID" value="KIL41635.1"/>
    <property type="molecule type" value="Genomic_DNA"/>
</dbReference>
<gene>
    <name evidence="6" type="ORF">SD70_05795</name>
</gene>
<dbReference type="PANTHER" id="PTHR11496">
    <property type="entry name" value="ALCOHOL DEHYDROGENASE"/>
    <property type="match status" value="1"/>
</dbReference>
<organism evidence="6 7">
    <name type="scientific">Gordoniibacillus kamchatkensis</name>
    <dbReference type="NCBI Taxonomy" id="1590651"/>
    <lineage>
        <taxon>Bacteria</taxon>
        <taxon>Bacillati</taxon>
        <taxon>Bacillota</taxon>
        <taxon>Bacilli</taxon>
        <taxon>Bacillales</taxon>
        <taxon>Paenibacillaceae</taxon>
        <taxon>Gordoniibacillus</taxon>
    </lineage>
</organism>
<evidence type="ECO:0000256" key="3">
    <source>
        <dbReference type="ARBA" id="ARBA00023027"/>
    </source>
</evidence>
<dbReference type="InterPro" id="IPR039697">
    <property type="entry name" value="Alcohol_dehydrogenase_Fe"/>
</dbReference>
<dbReference type="Proteomes" id="UP000031967">
    <property type="component" value="Unassembled WGS sequence"/>
</dbReference>
<evidence type="ECO:0000256" key="2">
    <source>
        <dbReference type="ARBA" id="ARBA00023002"/>
    </source>
</evidence>
<reference evidence="6 7" key="1">
    <citation type="submission" date="2014-12" db="EMBL/GenBank/DDBJ databases">
        <title>Draft genome sequence of Paenibacillus kamchatkensis strain B-2647.</title>
        <authorList>
            <person name="Karlyshev A.V."/>
            <person name="Kudryashova E.B."/>
        </authorList>
    </citation>
    <scope>NUCLEOTIDE SEQUENCE [LARGE SCALE GENOMIC DNA]</scope>
    <source>
        <strain evidence="6 7">VKM B-2647</strain>
    </source>
</reference>
<evidence type="ECO:0000313" key="6">
    <source>
        <dbReference type="EMBL" id="KIL41635.1"/>
    </source>
</evidence>
<evidence type="ECO:0000313" key="7">
    <source>
        <dbReference type="Proteomes" id="UP000031967"/>
    </source>
</evidence>
<keyword evidence="3" id="KW-0520">NAD</keyword>
<dbReference type="Pfam" id="PF25137">
    <property type="entry name" value="ADH_Fe_C"/>
    <property type="match status" value="1"/>
</dbReference>
<dbReference type="Pfam" id="PF00465">
    <property type="entry name" value="Fe-ADH"/>
    <property type="match status" value="1"/>
</dbReference>
<keyword evidence="7" id="KW-1185">Reference proteome</keyword>
<dbReference type="PANTHER" id="PTHR11496:SF102">
    <property type="entry name" value="ALCOHOL DEHYDROGENASE 4"/>
    <property type="match status" value="1"/>
</dbReference>
<dbReference type="InterPro" id="IPR056798">
    <property type="entry name" value="ADH_Fe_C"/>
</dbReference>